<organism evidence="4">
    <name type="scientific">marine sediment metagenome</name>
    <dbReference type="NCBI Taxonomy" id="412755"/>
    <lineage>
        <taxon>unclassified sequences</taxon>
        <taxon>metagenomes</taxon>
        <taxon>ecological metagenomes</taxon>
    </lineage>
</organism>
<dbReference type="PANTHER" id="PTHR46190:SF1">
    <property type="entry name" value="SI:CH211-201H21.5"/>
    <property type="match status" value="1"/>
</dbReference>
<dbReference type="Gene3D" id="3.90.245.10">
    <property type="entry name" value="Ribonucleoside hydrolase-like"/>
    <property type="match status" value="1"/>
</dbReference>
<keyword evidence="1" id="KW-0378">Hydrolase</keyword>
<proteinExistence type="predicted"/>
<dbReference type="PROSITE" id="PS01247">
    <property type="entry name" value="IUNH"/>
    <property type="match status" value="1"/>
</dbReference>
<evidence type="ECO:0000256" key="1">
    <source>
        <dbReference type="ARBA" id="ARBA00022801"/>
    </source>
</evidence>
<keyword evidence="2" id="KW-0326">Glycosidase</keyword>
<evidence type="ECO:0000259" key="3">
    <source>
        <dbReference type="Pfam" id="PF01156"/>
    </source>
</evidence>
<dbReference type="InterPro" id="IPR036452">
    <property type="entry name" value="Ribo_hydro-like"/>
</dbReference>
<evidence type="ECO:0000313" key="4">
    <source>
        <dbReference type="EMBL" id="GAF81111.1"/>
    </source>
</evidence>
<dbReference type="GO" id="GO:0016799">
    <property type="term" value="F:hydrolase activity, hydrolyzing N-glycosyl compounds"/>
    <property type="evidence" value="ECO:0007669"/>
    <property type="project" value="InterPro"/>
</dbReference>
<evidence type="ECO:0000256" key="2">
    <source>
        <dbReference type="ARBA" id="ARBA00023295"/>
    </source>
</evidence>
<gene>
    <name evidence="4" type="ORF">S01H1_06436</name>
</gene>
<dbReference type="InterPro" id="IPR052775">
    <property type="entry name" value="IUN_hydrolase"/>
</dbReference>
<protein>
    <recommendedName>
        <fullName evidence="3">Inosine/uridine-preferring nucleoside hydrolase domain-containing protein</fullName>
    </recommendedName>
</protein>
<dbReference type="PANTHER" id="PTHR46190">
    <property type="entry name" value="SI:CH211-201H21.5-RELATED"/>
    <property type="match status" value="1"/>
</dbReference>
<dbReference type="InterPro" id="IPR001910">
    <property type="entry name" value="Inosine/uridine_hydrolase_dom"/>
</dbReference>
<dbReference type="AlphaFoldDB" id="X0T180"/>
<feature type="domain" description="Inosine/uridine-preferring nucleoside hydrolase" evidence="3">
    <location>
        <begin position="5"/>
        <end position="150"/>
    </location>
</feature>
<sequence>MRHFLIDTDTASDDAVALVMALNYPDVQIEAITVVGGNVPVDQGVQNALHTVELCGRQVPVYRGIEEPLLRPLETAQDVHGEDGMGDIGLLLSGRTPTPGHGATAITETIHRFAGEITLVTLGPLTNVAHALLQDPSIASEVKECVVMGGIGKGH</sequence>
<dbReference type="InterPro" id="IPR015910">
    <property type="entry name" value="I/U_nuclsd_hydro_CS"/>
</dbReference>
<reference evidence="4" key="1">
    <citation type="journal article" date="2014" name="Front. Microbiol.">
        <title>High frequency of phylogenetically diverse reductive dehalogenase-homologous genes in deep subseafloor sedimentary metagenomes.</title>
        <authorList>
            <person name="Kawai M."/>
            <person name="Futagami T."/>
            <person name="Toyoda A."/>
            <person name="Takaki Y."/>
            <person name="Nishi S."/>
            <person name="Hori S."/>
            <person name="Arai W."/>
            <person name="Tsubouchi T."/>
            <person name="Morono Y."/>
            <person name="Uchiyama I."/>
            <person name="Ito T."/>
            <person name="Fujiyama A."/>
            <person name="Inagaki F."/>
            <person name="Takami H."/>
        </authorList>
    </citation>
    <scope>NUCLEOTIDE SEQUENCE</scope>
    <source>
        <strain evidence="4">Expedition CK06-06</strain>
    </source>
</reference>
<dbReference type="SUPFAM" id="SSF53590">
    <property type="entry name" value="Nucleoside hydrolase"/>
    <property type="match status" value="1"/>
</dbReference>
<feature type="non-terminal residue" evidence="4">
    <location>
        <position position="155"/>
    </location>
</feature>
<name>X0T180_9ZZZZ</name>
<dbReference type="Pfam" id="PF01156">
    <property type="entry name" value="IU_nuc_hydro"/>
    <property type="match status" value="1"/>
</dbReference>
<comment type="caution">
    <text evidence="4">The sequence shown here is derived from an EMBL/GenBank/DDBJ whole genome shotgun (WGS) entry which is preliminary data.</text>
</comment>
<accession>X0T180</accession>
<dbReference type="EMBL" id="BARS01003324">
    <property type="protein sequence ID" value="GAF81111.1"/>
    <property type="molecule type" value="Genomic_DNA"/>
</dbReference>